<name>W9QPD5_9ROSA</name>
<evidence type="ECO:0000313" key="2">
    <source>
        <dbReference type="Proteomes" id="UP000030645"/>
    </source>
</evidence>
<dbReference type="Proteomes" id="UP000030645">
    <property type="component" value="Unassembled WGS sequence"/>
</dbReference>
<proteinExistence type="predicted"/>
<dbReference type="KEGG" id="mnt:21403196"/>
<organism evidence="1 2">
    <name type="scientific">Morus notabilis</name>
    <dbReference type="NCBI Taxonomy" id="981085"/>
    <lineage>
        <taxon>Eukaryota</taxon>
        <taxon>Viridiplantae</taxon>
        <taxon>Streptophyta</taxon>
        <taxon>Embryophyta</taxon>
        <taxon>Tracheophyta</taxon>
        <taxon>Spermatophyta</taxon>
        <taxon>Magnoliopsida</taxon>
        <taxon>eudicotyledons</taxon>
        <taxon>Gunneridae</taxon>
        <taxon>Pentapetalae</taxon>
        <taxon>rosids</taxon>
        <taxon>fabids</taxon>
        <taxon>Rosales</taxon>
        <taxon>Moraceae</taxon>
        <taxon>Moreae</taxon>
        <taxon>Morus</taxon>
    </lineage>
</organism>
<protein>
    <submittedName>
        <fullName evidence="1">Uncharacterized protein</fullName>
    </submittedName>
</protein>
<dbReference type="STRING" id="981085.W9QPD5"/>
<dbReference type="eggNOG" id="KOG2793">
    <property type="taxonomic scope" value="Eukaryota"/>
</dbReference>
<reference evidence="2" key="1">
    <citation type="submission" date="2013-01" db="EMBL/GenBank/DDBJ databases">
        <title>Draft Genome Sequence of a Mulberry Tree, Morus notabilis C.K. Schneid.</title>
        <authorList>
            <person name="He N."/>
            <person name="Zhao S."/>
        </authorList>
    </citation>
    <scope>NUCLEOTIDE SEQUENCE</scope>
</reference>
<dbReference type="Gene3D" id="3.40.50.150">
    <property type="entry name" value="Vaccinia Virus protein VP39"/>
    <property type="match status" value="1"/>
</dbReference>
<keyword evidence="2" id="KW-1185">Reference proteome</keyword>
<dbReference type="EMBL" id="KE343608">
    <property type="protein sequence ID" value="EXB37234.1"/>
    <property type="molecule type" value="Genomic_DNA"/>
</dbReference>
<dbReference type="AlphaFoldDB" id="W9QPD5"/>
<dbReference type="OrthoDB" id="413520at2759"/>
<evidence type="ECO:0000313" key="1">
    <source>
        <dbReference type="EMBL" id="EXB37234.1"/>
    </source>
</evidence>
<sequence>MATTMFEQDEDEEDINPFTMLLTQDENGDTKEHSTLHASPGVPQLQQHYIRSIDTELTIRQLPSQGLSFQLWPAATTLVNLPDDHRRDPRKGPLSAVLSAALDGPDRRRLKILELGSGTGLVGIAAAVMLGANVTVTDLPHVIPNLEFSAEANSKALTANGGNVVASALRWGEEADVEVIGPEFDLVLASDVVYHDHLYEPLLRTLYSLLSGRETTSFVRAHLRRWKKDSAFFKKARKAFNVEVLHEDTHSEGSRIGVVVYRFCGKQIRKLGLAKAENA</sequence>
<dbReference type="InterPro" id="IPR019410">
    <property type="entry name" value="Methyltransf_16"/>
</dbReference>
<accession>W9QPD5</accession>
<dbReference type="InterPro" id="IPR029063">
    <property type="entry name" value="SAM-dependent_MTases_sf"/>
</dbReference>
<gene>
    <name evidence="1" type="ORF">L484_020293</name>
</gene>
<dbReference type="SUPFAM" id="SSF53335">
    <property type="entry name" value="S-adenosyl-L-methionine-dependent methyltransferases"/>
    <property type="match status" value="1"/>
</dbReference>
<dbReference type="PANTHER" id="PTHR14614">
    <property type="entry name" value="HEPATOCELLULAR CARCINOMA-ASSOCIATED ANTIGEN"/>
    <property type="match status" value="1"/>
</dbReference>
<dbReference type="CDD" id="cd02440">
    <property type="entry name" value="AdoMet_MTases"/>
    <property type="match status" value="1"/>
</dbReference>
<dbReference type="PANTHER" id="PTHR14614:SF132">
    <property type="entry name" value="PROTEIN-LYSINE METHYLTRANSFERASE C42C1.13"/>
    <property type="match status" value="1"/>
</dbReference>
<dbReference type="Pfam" id="PF10294">
    <property type="entry name" value="Methyltransf_16"/>
    <property type="match status" value="1"/>
</dbReference>